<accession>A0ABQ5BB39</accession>
<dbReference type="Gene3D" id="3.30.260.10">
    <property type="entry name" value="TCP-1-like chaperonin intermediate domain"/>
    <property type="match status" value="1"/>
</dbReference>
<dbReference type="SUPFAM" id="SSF54849">
    <property type="entry name" value="GroEL-intermediate domain like"/>
    <property type="match status" value="1"/>
</dbReference>
<dbReference type="InterPro" id="IPR027410">
    <property type="entry name" value="TCP-1-like_intermed_sf"/>
</dbReference>
<organism evidence="3 4">
    <name type="scientific">Tanacetum coccineum</name>
    <dbReference type="NCBI Taxonomy" id="301880"/>
    <lineage>
        <taxon>Eukaryota</taxon>
        <taxon>Viridiplantae</taxon>
        <taxon>Streptophyta</taxon>
        <taxon>Embryophyta</taxon>
        <taxon>Tracheophyta</taxon>
        <taxon>Spermatophyta</taxon>
        <taxon>Magnoliopsida</taxon>
        <taxon>eudicotyledons</taxon>
        <taxon>Gunneridae</taxon>
        <taxon>Pentapetalae</taxon>
        <taxon>asterids</taxon>
        <taxon>campanulids</taxon>
        <taxon>Asterales</taxon>
        <taxon>Asteraceae</taxon>
        <taxon>Asteroideae</taxon>
        <taxon>Anthemideae</taxon>
        <taxon>Anthemidinae</taxon>
        <taxon>Tanacetum</taxon>
    </lineage>
</organism>
<name>A0ABQ5BB39_9ASTR</name>
<evidence type="ECO:0000256" key="1">
    <source>
        <dbReference type="ARBA" id="ARBA00006607"/>
    </source>
</evidence>
<evidence type="ECO:0000313" key="4">
    <source>
        <dbReference type="Proteomes" id="UP001151760"/>
    </source>
</evidence>
<evidence type="ECO:0000313" key="3">
    <source>
        <dbReference type="EMBL" id="GJT10932.1"/>
    </source>
</evidence>
<sequence>MDLTHSNIFRHVEGFNLALYRSIRLFQVYIVFQVGAQTETKLKEKKQKVEDALNATKVDSIKETLCNDEPEVGSDIVKRALGYPMKLTIKNADCKECWVYDEDVIR</sequence>
<proteinExistence type="inferred from homology"/>
<dbReference type="InterPro" id="IPR001844">
    <property type="entry name" value="Cpn60/GroEL"/>
</dbReference>
<dbReference type="EMBL" id="BQNB010013026">
    <property type="protein sequence ID" value="GJT10932.1"/>
    <property type="molecule type" value="Genomic_DNA"/>
</dbReference>
<reference evidence="3" key="2">
    <citation type="submission" date="2022-01" db="EMBL/GenBank/DDBJ databases">
        <authorList>
            <person name="Yamashiro T."/>
            <person name="Shiraishi A."/>
            <person name="Satake H."/>
            <person name="Nakayama K."/>
        </authorList>
    </citation>
    <scope>NUCLEOTIDE SEQUENCE</scope>
</reference>
<evidence type="ECO:0000256" key="2">
    <source>
        <dbReference type="ARBA" id="ARBA00023186"/>
    </source>
</evidence>
<keyword evidence="2" id="KW-0143">Chaperone</keyword>
<reference evidence="3" key="1">
    <citation type="journal article" date="2022" name="Int. J. Mol. Sci.">
        <title>Draft Genome of Tanacetum Coccineum: Genomic Comparison of Closely Related Tanacetum-Family Plants.</title>
        <authorList>
            <person name="Yamashiro T."/>
            <person name="Shiraishi A."/>
            <person name="Nakayama K."/>
            <person name="Satake H."/>
        </authorList>
    </citation>
    <scope>NUCLEOTIDE SEQUENCE</scope>
</reference>
<protein>
    <submittedName>
        <fullName evidence="3">RuBisCO large subunit-binding protein subunit beta, chloroplastic</fullName>
    </submittedName>
</protein>
<comment type="caution">
    <text evidence="3">The sequence shown here is derived from an EMBL/GenBank/DDBJ whole genome shotgun (WGS) entry which is preliminary data.</text>
</comment>
<comment type="similarity">
    <text evidence="1">Belongs to the chaperonin (HSP60) family.</text>
</comment>
<dbReference type="PANTHER" id="PTHR45633">
    <property type="entry name" value="60 KDA HEAT SHOCK PROTEIN, MITOCHONDRIAL"/>
    <property type="match status" value="1"/>
</dbReference>
<gene>
    <name evidence="3" type="ORF">Tco_0857974</name>
</gene>
<keyword evidence="4" id="KW-1185">Reference proteome</keyword>
<dbReference type="Proteomes" id="UP001151760">
    <property type="component" value="Unassembled WGS sequence"/>
</dbReference>